<evidence type="ECO:0000313" key="2">
    <source>
        <dbReference type="Proteomes" id="UP000245469"/>
    </source>
</evidence>
<organism evidence="1 2">
    <name type="scientific">Quadrisphaera granulorum</name>
    <dbReference type="NCBI Taxonomy" id="317664"/>
    <lineage>
        <taxon>Bacteria</taxon>
        <taxon>Bacillati</taxon>
        <taxon>Actinomycetota</taxon>
        <taxon>Actinomycetes</taxon>
        <taxon>Kineosporiales</taxon>
        <taxon>Kineosporiaceae</taxon>
        <taxon>Quadrisphaera</taxon>
    </lineage>
</organism>
<dbReference type="EMBL" id="QGDQ01000010">
    <property type="protein sequence ID" value="PWJ53773.1"/>
    <property type="molecule type" value="Genomic_DNA"/>
</dbReference>
<evidence type="ECO:0000313" key="1">
    <source>
        <dbReference type="EMBL" id="PWJ53773.1"/>
    </source>
</evidence>
<keyword evidence="2" id="KW-1185">Reference proteome</keyword>
<name>A0A316A824_9ACTN</name>
<sequence length="63" mass="7158">MLRGGDLGQAVLLAPCLHLQEREQRPDLLLDVVQADEGVEIGQHQREWPSRWREATEQLLDAA</sequence>
<proteinExistence type="predicted"/>
<dbReference type="AlphaFoldDB" id="A0A316A824"/>
<protein>
    <submittedName>
        <fullName evidence="1">Uncharacterized protein</fullName>
    </submittedName>
</protein>
<accession>A0A316A824</accession>
<comment type="caution">
    <text evidence="1">The sequence shown here is derived from an EMBL/GenBank/DDBJ whole genome shotgun (WGS) entry which is preliminary data.</text>
</comment>
<dbReference type="Proteomes" id="UP000245469">
    <property type="component" value="Unassembled WGS sequence"/>
</dbReference>
<reference evidence="1 2" key="1">
    <citation type="submission" date="2018-03" db="EMBL/GenBank/DDBJ databases">
        <title>Genomic Encyclopedia of Archaeal and Bacterial Type Strains, Phase II (KMG-II): from individual species to whole genera.</title>
        <authorList>
            <person name="Goeker M."/>
        </authorList>
    </citation>
    <scope>NUCLEOTIDE SEQUENCE [LARGE SCALE GENOMIC DNA]</scope>
    <source>
        <strain evidence="1 2">DSM 44889</strain>
    </source>
</reference>
<gene>
    <name evidence="1" type="ORF">BXY45_11016</name>
</gene>